<proteinExistence type="predicted"/>
<evidence type="ECO:0000313" key="2">
    <source>
        <dbReference type="Proteomes" id="UP000284395"/>
    </source>
</evidence>
<dbReference type="EMBL" id="RAPF01000001">
    <property type="protein sequence ID" value="RKF23376.1"/>
    <property type="molecule type" value="Genomic_DNA"/>
</dbReference>
<dbReference type="AlphaFoldDB" id="A0A420ERP4"/>
<evidence type="ECO:0008006" key="3">
    <source>
        <dbReference type="Google" id="ProtNLM"/>
    </source>
</evidence>
<sequence>MLRAMMIADLRSEPSLAPLLSSYKGYPAIFWMSRPARSQLPGVTLQSISSGTLYSQEGAAKLRSRRVQVDAWSLNVSSEAPVAFDAVRKVIERGFTDRWRGFSLDDERDTYEDLDADRRIFRTSGDFMIWYQET</sequence>
<keyword evidence="2" id="KW-1185">Reference proteome</keyword>
<accession>A0A420ERP4</accession>
<name>A0A420ERP4_9SPHN</name>
<organism evidence="1 2">
    <name type="scientific">Altericroceibacterium spongiae</name>
    <dbReference type="NCBI Taxonomy" id="2320269"/>
    <lineage>
        <taxon>Bacteria</taxon>
        <taxon>Pseudomonadati</taxon>
        <taxon>Pseudomonadota</taxon>
        <taxon>Alphaproteobacteria</taxon>
        <taxon>Sphingomonadales</taxon>
        <taxon>Erythrobacteraceae</taxon>
        <taxon>Altericroceibacterium</taxon>
    </lineage>
</organism>
<reference evidence="1 2" key="1">
    <citation type="submission" date="2018-09" db="EMBL/GenBank/DDBJ databases">
        <title>Altererythrobacter spongiae sp. nov., isolated from a marine sponge.</title>
        <authorList>
            <person name="Zhuang L."/>
            <person name="Luo L."/>
        </authorList>
    </citation>
    <scope>NUCLEOTIDE SEQUENCE [LARGE SCALE GENOMIC DNA]</scope>
    <source>
        <strain evidence="1 2">HN-Y73</strain>
    </source>
</reference>
<protein>
    <recommendedName>
        <fullName evidence="3">DUF3168 domain-containing protein</fullName>
    </recommendedName>
</protein>
<evidence type="ECO:0000313" key="1">
    <source>
        <dbReference type="EMBL" id="RKF23376.1"/>
    </source>
</evidence>
<gene>
    <name evidence="1" type="ORF">D6851_02580</name>
</gene>
<comment type="caution">
    <text evidence="1">The sequence shown here is derived from an EMBL/GenBank/DDBJ whole genome shotgun (WGS) entry which is preliminary data.</text>
</comment>
<dbReference type="RefSeq" id="WP_120323280.1">
    <property type="nucleotide sequence ID" value="NZ_RAPF01000001.1"/>
</dbReference>
<dbReference type="Proteomes" id="UP000284395">
    <property type="component" value="Unassembled WGS sequence"/>
</dbReference>